<dbReference type="PANTHER" id="PTHR34351:SF1">
    <property type="entry name" value="SLR1927 PROTEIN"/>
    <property type="match status" value="1"/>
</dbReference>
<dbReference type="InterPro" id="IPR002881">
    <property type="entry name" value="DUF58"/>
</dbReference>
<protein>
    <submittedName>
        <fullName evidence="3">DUF58 domain-containing protein</fullName>
    </submittedName>
</protein>
<keyword evidence="1" id="KW-1133">Transmembrane helix</keyword>
<dbReference type="PANTHER" id="PTHR34351">
    <property type="entry name" value="SLR1927 PROTEIN-RELATED"/>
    <property type="match status" value="1"/>
</dbReference>
<evidence type="ECO:0000259" key="2">
    <source>
        <dbReference type="Pfam" id="PF01882"/>
    </source>
</evidence>
<evidence type="ECO:0000313" key="3">
    <source>
        <dbReference type="EMBL" id="MDC5697852.1"/>
    </source>
</evidence>
<feature type="transmembrane region" description="Helical" evidence="1">
    <location>
        <begin position="12"/>
        <end position="31"/>
    </location>
</feature>
<dbReference type="Pfam" id="PF01882">
    <property type="entry name" value="DUF58"/>
    <property type="match status" value="1"/>
</dbReference>
<dbReference type="RefSeq" id="WP_272462427.1">
    <property type="nucleotide sequence ID" value="NZ_JAPFQL010000045.1"/>
</dbReference>
<keyword evidence="1" id="KW-0472">Membrane</keyword>
<gene>
    <name evidence="3" type="ORF">OO014_11325</name>
</gene>
<name>A0ABT5GI38_9MICO</name>
<keyword evidence="1" id="KW-0812">Transmembrane</keyword>
<reference evidence="3 4" key="1">
    <citation type="submission" date="2022-11" db="EMBL/GenBank/DDBJ databases">
        <title>Anaerobic phenanthrene biodegradation by a DNRA strain PheN6.</title>
        <authorList>
            <person name="Zhang Z."/>
        </authorList>
    </citation>
    <scope>NUCLEOTIDE SEQUENCE [LARGE SCALE GENOMIC DNA]</scope>
    <source>
        <strain evidence="3 4">PheN6</strain>
    </source>
</reference>
<dbReference type="EMBL" id="JAPFQL010000045">
    <property type="protein sequence ID" value="MDC5697852.1"/>
    <property type="molecule type" value="Genomic_DNA"/>
</dbReference>
<proteinExistence type="predicted"/>
<keyword evidence="4" id="KW-1185">Reference proteome</keyword>
<evidence type="ECO:0000313" key="4">
    <source>
        <dbReference type="Proteomes" id="UP001150259"/>
    </source>
</evidence>
<sequence>MRSLRRLLTTRGRAFVGAGVTLALAGILFGFRDLTRFGVLLVALPYISAMLVRTRKTRLRIERHISPDRITVGQDAHVALAFENVSTTTTPVFLAEERLDYVLGDRPRFIVGRIPPGRVRIIDYTVRSHLRGRHHLGPLGVQVQDPFGLATRAAVLEGTADLVILPQVHPLSASRQPSSGVGSEGELAHLIALHGEDDVTIREYRDGDDLRRIHWPATARTGDLMVRQEDRPAQRRAVVLLDPRPDAHGGSGAMGSYEWAVSACASIAAHLCETGYAVHLVCPETVESGRVTASLQIDEILDVLAMTQLRSQATDDLMLREAQALAAAGGFVVAVVGPRGHEVTGRLASLRQPGTTGLALVLDALAFGQPPGRPGGSGPRPDPVAAHVDALRLAGWRAIPVGRDEDVPHAWAVLTAATVGGAR</sequence>
<organism evidence="3 4">
    <name type="scientific">Intrasporangium calvum</name>
    <dbReference type="NCBI Taxonomy" id="53358"/>
    <lineage>
        <taxon>Bacteria</taxon>
        <taxon>Bacillati</taxon>
        <taxon>Actinomycetota</taxon>
        <taxon>Actinomycetes</taxon>
        <taxon>Micrococcales</taxon>
        <taxon>Intrasporangiaceae</taxon>
        <taxon>Intrasporangium</taxon>
    </lineage>
</organism>
<feature type="domain" description="DUF58" evidence="2">
    <location>
        <begin position="201"/>
        <end position="282"/>
    </location>
</feature>
<evidence type="ECO:0000256" key="1">
    <source>
        <dbReference type="SAM" id="Phobius"/>
    </source>
</evidence>
<comment type="caution">
    <text evidence="3">The sequence shown here is derived from an EMBL/GenBank/DDBJ whole genome shotgun (WGS) entry which is preliminary data.</text>
</comment>
<dbReference type="Proteomes" id="UP001150259">
    <property type="component" value="Unassembled WGS sequence"/>
</dbReference>
<accession>A0ABT5GI38</accession>